<keyword evidence="1" id="KW-0472">Membrane</keyword>
<evidence type="ECO:0000256" key="1">
    <source>
        <dbReference type="SAM" id="Phobius"/>
    </source>
</evidence>
<protein>
    <submittedName>
        <fullName evidence="2">Uncharacterized protein</fullName>
    </submittedName>
</protein>
<proteinExistence type="predicted"/>
<keyword evidence="3" id="KW-1185">Reference proteome</keyword>
<organism evidence="2 3">
    <name type="scientific">Pseudoflavonifractor capillosus ATCC 29799</name>
    <dbReference type="NCBI Taxonomy" id="411467"/>
    <lineage>
        <taxon>Bacteria</taxon>
        <taxon>Bacillati</taxon>
        <taxon>Bacillota</taxon>
        <taxon>Clostridia</taxon>
        <taxon>Eubacteriales</taxon>
        <taxon>Oscillospiraceae</taxon>
        <taxon>Pseudoflavonifractor</taxon>
    </lineage>
</organism>
<dbReference type="Proteomes" id="UP000003639">
    <property type="component" value="Unassembled WGS sequence"/>
</dbReference>
<feature type="transmembrane region" description="Helical" evidence="1">
    <location>
        <begin position="6"/>
        <end position="31"/>
    </location>
</feature>
<reference evidence="2 3" key="1">
    <citation type="submission" date="2007-04" db="EMBL/GenBank/DDBJ databases">
        <authorList>
            <person name="Fulton L."/>
            <person name="Clifton S."/>
            <person name="Fulton B."/>
            <person name="Xu J."/>
            <person name="Minx P."/>
            <person name="Pepin K.H."/>
            <person name="Johnson M."/>
            <person name="Thiruvilangam P."/>
            <person name="Bhonagiri V."/>
            <person name="Nash W.E."/>
            <person name="Mardis E.R."/>
            <person name="Wilson R.K."/>
        </authorList>
    </citation>
    <scope>NUCLEOTIDE SEQUENCE [LARGE SCALE GENOMIC DNA]</scope>
    <source>
        <strain evidence="2 3">ATCC 29799</strain>
    </source>
</reference>
<keyword evidence="1" id="KW-1133">Transmembrane helix</keyword>
<dbReference type="EMBL" id="AAXG02000007">
    <property type="protein sequence ID" value="EDN01147.1"/>
    <property type="molecule type" value="Genomic_DNA"/>
</dbReference>
<sequence>MSIVCQAFSFSLFLCRIINNFCIFFLYSRILRRRNSFLRKRKFLPGYFFTQKLSRSVKCPVCQANSSPAHTVFTFFH</sequence>
<comment type="caution">
    <text evidence="2">The sequence shown here is derived from an EMBL/GenBank/DDBJ whole genome shotgun (WGS) entry which is preliminary data.</text>
</comment>
<keyword evidence="1" id="KW-0812">Transmembrane</keyword>
<evidence type="ECO:0000313" key="2">
    <source>
        <dbReference type="EMBL" id="EDN01147.1"/>
    </source>
</evidence>
<name>A6NSA9_9FIRM</name>
<evidence type="ECO:0000313" key="3">
    <source>
        <dbReference type="Proteomes" id="UP000003639"/>
    </source>
</evidence>
<gene>
    <name evidence="2" type="ORF">BACCAP_01088</name>
</gene>
<reference evidence="2 3" key="2">
    <citation type="submission" date="2007-06" db="EMBL/GenBank/DDBJ databases">
        <title>Draft genome sequence of Pseudoflavonifractor capillosus ATCC 29799.</title>
        <authorList>
            <person name="Sudarsanam P."/>
            <person name="Ley R."/>
            <person name="Guruge J."/>
            <person name="Turnbaugh P.J."/>
            <person name="Mahowald M."/>
            <person name="Liep D."/>
            <person name="Gordon J."/>
        </authorList>
    </citation>
    <scope>NUCLEOTIDE SEQUENCE [LARGE SCALE GENOMIC DNA]</scope>
    <source>
        <strain evidence="2 3">ATCC 29799</strain>
    </source>
</reference>
<dbReference type="AlphaFoldDB" id="A6NSA9"/>
<accession>A6NSA9</accession>
<dbReference type="STRING" id="411467.BACCAP_01088"/>